<organism evidence="1 2">
    <name type="scientific">Flavobacterium profundi</name>
    <dbReference type="NCBI Taxonomy" id="1774945"/>
    <lineage>
        <taxon>Bacteria</taxon>
        <taxon>Pseudomonadati</taxon>
        <taxon>Bacteroidota</taxon>
        <taxon>Flavobacteriia</taxon>
        <taxon>Flavobacteriales</taxon>
        <taxon>Flavobacteriaceae</taxon>
        <taxon>Flavobacterium</taxon>
    </lineage>
</organism>
<dbReference type="Proteomes" id="UP000431264">
    <property type="component" value="Unassembled WGS sequence"/>
</dbReference>
<dbReference type="EMBL" id="WQLW01000019">
    <property type="protein sequence ID" value="MVO11004.1"/>
    <property type="molecule type" value="Genomic_DNA"/>
</dbReference>
<keyword evidence="2" id="KW-1185">Reference proteome</keyword>
<dbReference type="OrthoDB" id="1377288at2"/>
<proteinExistence type="predicted"/>
<dbReference type="AlphaFoldDB" id="A0A6I4IVS2"/>
<evidence type="ECO:0000313" key="1">
    <source>
        <dbReference type="EMBL" id="MVO11004.1"/>
    </source>
</evidence>
<accession>A0A6I4IVS2</accession>
<comment type="caution">
    <text evidence="1">The sequence shown here is derived from an EMBL/GenBank/DDBJ whole genome shotgun (WGS) entry which is preliminary data.</text>
</comment>
<reference evidence="2" key="1">
    <citation type="submission" date="2019-05" db="EMBL/GenBank/DDBJ databases">
        <title>Flavobacterium profundi sp. nov., isolated from a deep-sea seamount.</title>
        <authorList>
            <person name="Zhang D.-C."/>
        </authorList>
    </citation>
    <scope>NUCLEOTIDE SEQUENCE [LARGE SCALE GENOMIC DNA]</scope>
    <source>
        <strain evidence="2">TP390</strain>
    </source>
</reference>
<gene>
    <name evidence="1" type="ORF">GOQ30_17665</name>
</gene>
<protein>
    <submittedName>
        <fullName evidence="1">Uncharacterized protein</fullName>
    </submittedName>
</protein>
<name>A0A6I4IVS2_9FLAO</name>
<evidence type="ECO:0000313" key="2">
    <source>
        <dbReference type="Proteomes" id="UP000431264"/>
    </source>
</evidence>
<sequence>MKKVIYSLSILLVISSSIISYLTVTINSSNKEVAQENRTNQIVLLGEGNSYNPILIIKND</sequence>
<dbReference type="RefSeq" id="WP_140999415.1">
    <property type="nucleotide sequence ID" value="NZ_VDCZ01000019.1"/>
</dbReference>